<sequence>MGKAYLILSLSLLVLFSGCGGGGGDEQENGNGNEVVKFDPVPVTKSNSMGLWVHYMPWFETKETNGGVWGQHWTMANQDPDITDATGKREIASWYYPLIGPYASSDETVIEYHLLLMKYAGIDGILIDWYGTRDKYDYAANRANTEAIVKGLDKVGLKFAIVYEDQTLRDDLEGSAKLTQARADMQYLETNFFGKSGYIKIDGKPLLMVFGPQQLKTQADWTSAFAGLKTKPTFVVLYGHSSLAGNTVAGEYIWVDATAMTTKYAAKDNFDVFFGGAYPGFNDFYEKGGWGSSPLAAIDYRNGALLESLLQMAATENVSDLQLITWNDFGEGTMIEPTLEFGYKFLGEIQSFAGVSYGTSALEGIYDYYNLKKEYKGDAAAQEKLLQAFYYYISMQEDKARQIINELKK</sequence>
<evidence type="ECO:0000256" key="4">
    <source>
        <dbReference type="ARBA" id="ARBA00022968"/>
    </source>
</evidence>
<dbReference type="GO" id="GO:0000139">
    <property type="term" value="C:Golgi membrane"/>
    <property type="evidence" value="ECO:0007669"/>
    <property type="project" value="UniProtKB-SubCell"/>
</dbReference>
<dbReference type="Gene3D" id="3.20.20.80">
    <property type="entry name" value="Glycosidases"/>
    <property type="match status" value="1"/>
</dbReference>
<evidence type="ECO:0000256" key="6">
    <source>
        <dbReference type="ARBA" id="ARBA00023034"/>
    </source>
</evidence>
<keyword evidence="2" id="KW-0812">Transmembrane</keyword>
<reference evidence="11" key="1">
    <citation type="submission" date="2012-10" db="EMBL/GenBank/DDBJ databases">
        <authorList>
            <person name="Sandrine L."/>
        </authorList>
    </citation>
    <scope>NUCLEOTIDE SEQUENCE</scope>
</reference>
<evidence type="ECO:0000313" key="8">
    <source>
        <dbReference type="EMBL" id="CCO21487.1"/>
    </source>
</evidence>
<evidence type="ECO:0000313" key="11">
    <source>
        <dbReference type="EMBL" id="CCO21767.1"/>
    </source>
</evidence>
<proteinExistence type="predicted"/>
<name>S0DER7_9ZZZZ</name>
<dbReference type="EMBL" id="HF548320">
    <property type="protein sequence ID" value="CCO21727.1"/>
    <property type="molecule type" value="Genomic_DNA"/>
</dbReference>
<dbReference type="CDD" id="cd11575">
    <property type="entry name" value="GH99_GH71_like_3"/>
    <property type="match status" value="1"/>
</dbReference>
<dbReference type="PANTHER" id="PTHR13572:SF4">
    <property type="entry name" value="RE57134P"/>
    <property type="match status" value="1"/>
</dbReference>
<evidence type="ECO:0000256" key="5">
    <source>
        <dbReference type="ARBA" id="ARBA00022989"/>
    </source>
</evidence>
<keyword evidence="4" id="KW-0735">Signal-anchor</keyword>
<dbReference type="AlphaFoldDB" id="S0DER7"/>
<dbReference type="Pfam" id="PF16317">
    <property type="entry name" value="Glyco_hydro_99"/>
    <property type="match status" value="1"/>
</dbReference>
<keyword evidence="3 11" id="KW-0378">Hydrolase</keyword>
<evidence type="ECO:0000313" key="10">
    <source>
        <dbReference type="EMBL" id="CCO21747.1"/>
    </source>
</evidence>
<evidence type="ECO:0000313" key="12">
    <source>
        <dbReference type="EMBL" id="CCO21838.1"/>
    </source>
</evidence>
<comment type="subcellular location">
    <subcellularLocation>
        <location evidence="1">Golgi apparatus membrane</location>
        <topology evidence="1">Single-pass type II membrane protein</topology>
    </subcellularLocation>
</comment>
<gene>
    <name evidence="12" type="ORF">BN138_1026</name>
    <name evidence="8" type="ORF">BN138_675</name>
    <name evidence="9" type="ORF">BN138_915</name>
    <name evidence="10" type="ORF">BN138_935</name>
    <name evidence="11" type="ORF">BN138_955</name>
</gene>
<keyword evidence="6" id="KW-0333">Golgi apparatus</keyword>
<accession>S0DER7</accession>
<dbReference type="PANTHER" id="PTHR13572">
    <property type="entry name" value="ENDO-ALPHA-1,2-MANNOSIDASE"/>
    <property type="match status" value="1"/>
</dbReference>
<reference evidence="11" key="2">
    <citation type="journal article" date="2013" name="Biotechnol. Biofuels">
        <title>Mining for hemicellulases in the fungus-growing termite Pseudacanthotermes militaris using functional metagenomics.</title>
        <authorList>
            <person name="Bastien G."/>
            <person name="Arnal G."/>
            <person name="Bozonnet S."/>
            <person name="Laguerre S."/>
            <person name="Ferreira F."/>
            <person name="Faure R."/>
            <person name="Henrissat B."/>
            <person name="Lefevre F."/>
            <person name="Robe P."/>
            <person name="Bouchez O."/>
            <person name="Noirot C."/>
            <person name="Dumon C."/>
            <person name="O'Donohue M."/>
        </authorList>
    </citation>
    <scope>NUCLEOTIDE SEQUENCE</scope>
</reference>
<evidence type="ECO:0000256" key="3">
    <source>
        <dbReference type="ARBA" id="ARBA00022801"/>
    </source>
</evidence>
<dbReference type="EMBL" id="HF548328">
    <property type="protein sequence ID" value="CCO21767.1"/>
    <property type="molecule type" value="Genomic_DNA"/>
</dbReference>
<evidence type="ECO:0000256" key="1">
    <source>
        <dbReference type="ARBA" id="ARBA00004323"/>
    </source>
</evidence>
<protein>
    <submittedName>
        <fullName evidence="11">Glycoside hydrolase family 99 protein</fullName>
    </submittedName>
</protein>
<evidence type="ECO:0000256" key="2">
    <source>
        <dbReference type="ARBA" id="ARBA00022692"/>
    </source>
</evidence>
<organism evidence="11">
    <name type="scientific">termite gut metagenome</name>
    <dbReference type="NCBI Taxonomy" id="433724"/>
    <lineage>
        <taxon>unclassified sequences</taxon>
        <taxon>metagenomes</taxon>
        <taxon>organismal metagenomes</taxon>
    </lineage>
</organism>
<dbReference type="InterPro" id="IPR026071">
    <property type="entry name" value="Glyco_Hydrolase_99"/>
</dbReference>
<dbReference type="EMBL" id="HF548331">
    <property type="protein sequence ID" value="CCO21838.1"/>
    <property type="molecule type" value="Genomic_DNA"/>
</dbReference>
<dbReference type="EMBL" id="HF548305">
    <property type="protein sequence ID" value="CCO21487.1"/>
    <property type="molecule type" value="Genomic_DNA"/>
</dbReference>
<dbReference type="EMBL" id="HF548325">
    <property type="protein sequence ID" value="CCO21747.1"/>
    <property type="molecule type" value="Genomic_DNA"/>
</dbReference>
<keyword evidence="5" id="KW-1133">Transmembrane helix</keyword>
<keyword evidence="7" id="KW-0472">Membrane</keyword>
<dbReference type="PROSITE" id="PS51257">
    <property type="entry name" value="PROKAR_LIPOPROTEIN"/>
    <property type="match status" value="1"/>
</dbReference>
<dbReference type="GO" id="GO:0004559">
    <property type="term" value="F:alpha-mannosidase activity"/>
    <property type="evidence" value="ECO:0007669"/>
    <property type="project" value="TreeGrafter"/>
</dbReference>
<evidence type="ECO:0000313" key="9">
    <source>
        <dbReference type="EMBL" id="CCO21727.1"/>
    </source>
</evidence>
<evidence type="ECO:0000256" key="7">
    <source>
        <dbReference type="ARBA" id="ARBA00023136"/>
    </source>
</evidence>